<dbReference type="EMBL" id="FUYN01000002">
    <property type="protein sequence ID" value="SKB38039.1"/>
    <property type="molecule type" value="Genomic_DNA"/>
</dbReference>
<evidence type="ECO:0000313" key="2">
    <source>
        <dbReference type="Proteomes" id="UP000243406"/>
    </source>
</evidence>
<reference evidence="2" key="1">
    <citation type="submission" date="2017-02" db="EMBL/GenBank/DDBJ databases">
        <authorList>
            <person name="Varghese N."/>
            <person name="Submissions S."/>
        </authorList>
    </citation>
    <scope>NUCLEOTIDE SEQUENCE [LARGE SCALE GENOMIC DNA]</scope>
    <source>
        <strain evidence="2">ATCC 35199</strain>
    </source>
</reference>
<protein>
    <submittedName>
        <fullName evidence="1">Uncharacterized protein</fullName>
    </submittedName>
</protein>
<gene>
    <name evidence="1" type="ORF">SAMN02745120_1161</name>
</gene>
<keyword evidence="2" id="KW-1185">Reference proteome</keyword>
<dbReference type="Pfam" id="PF18849">
    <property type="entry name" value="baeRF_family7"/>
    <property type="match status" value="1"/>
</dbReference>
<dbReference type="InterPro" id="IPR040837">
    <property type="entry name" value="Bact_RF_family7"/>
</dbReference>
<organism evidence="1 2">
    <name type="scientific">Acetoanaerobium noterae</name>
    <dbReference type="NCBI Taxonomy" id="745369"/>
    <lineage>
        <taxon>Bacteria</taxon>
        <taxon>Bacillati</taxon>
        <taxon>Bacillota</taxon>
        <taxon>Clostridia</taxon>
        <taxon>Peptostreptococcales</taxon>
        <taxon>Filifactoraceae</taxon>
        <taxon>Acetoanaerobium</taxon>
    </lineage>
</organism>
<name>A0A1T5ATB0_9FIRM</name>
<accession>A0A1T5ATB0</accession>
<evidence type="ECO:0000313" key="1">
    <source>
        <dbReference type="EMBL" id="SKB38039.1"/>
    </source>
</evidence>
<sequence>MEVMKIQDLRYLLENAEHPSITIYLPTIPGDKDTNRILIKNSISKARDAIKEKDYDARDIEENLKAFTLMGEDLSFLNAQKEGLAVFINKHELKTYRLPHAFEETVIADNIFHIKPLLPVLTENIDYYILAISKNTLALYSANRFEINPIDIPDMPKNMDEALQYDIDESHLGRRPAKVSGGSLGAATHGENIGDETEKEFVLRYCQIVEKYISTFLNSKNKTLVLAGVDYISSIYKEASSYKNISEKTISGNPETMTASSLRDHAWHIVKPQLLIDSEKAVAQYGNLSNTDRTVDSISQIVKASHVQRIDTLFLSKSAEPIPGVYDKENDRVNTDYADPHEVQDLIGISVRQTLLAGGKIYYLDHAHMPEHKPIAAILRY</sequence>
<dbReference type="RefSeq" id="WP_079589073.1">
    <property type="nucleotide sequence ID" value="NZ_DAMCMJ010000009.1"/>
</dbReference>
<dbReference type="AlphaFoldDB" id="A0A1T5ATB0"/>
<dbReference type="Proteomes" id="UP000243406">
    <property type="component" value="Unassembled WGS sequence"/>
</dbReference>
<dbReference type="OrthoDB" id="4393931at2"/>
<proteinExistence type="predicted"/>